<proteinExistence type="predicted"/>
<keyword evidence="2" id="KW-0472">Membrane</keyword>
<dbReference type="RefSeq" id="WP_196193939.1">
    <property type="nucleotide sequence ID" value="NZ_JADPRT010000004.1"/>
</dbReference>
<keyword evidence="2" id="KW-0812">Transmembrane</keyword>
<feature type="transmembrane region" description="Helical" evidence="2">
    <location>
        <begin position="95"/>
        <end position="112"/>
    </location>
</feature>
<name>A0A931FBL7_9ACTN</name>
<dbReference type="PANTHER" id="PTHR30221:SF1">
    <property type="entry name" value="SMALL-CONDUCTANCE MECHANOSENSITIVE CHANNEL"/>
    <property type="match status" value="1"/>
</dbReference>
<keyword evidence="2" id="KW-1133">Transmembrane helix</keyword>
<evidence type="ECO:0000256" key="2">
    <source>
        <dbReference type="SAM" id="Phobius"/>
    </source>
</evidence>
<reference evidence="3" key="1">
    <citation type="submission" date="2020-11" db="EMBL/GenBank/DDBJ databases">
        <title>Isolation and identification of active actinomycetes.</title>
        <authorList>
            <person name="Yu B."/>
        </authorList>
    </citation>
    <scope>NUCLEOTIDE SEQUENCE</scope>
    <source>
        <strain evidence="3">NEAU-YB345</strain>
    </source>
</reference>
<protein>
    <submittedName>
        <fullName evidence="3">Uncharacterized protein</fullName>
    </submittedName>
</protein>
<dbReference type="PANTHER" id="PTHR30221">
    <property type="entry name" value="SMALL-CONDUCTANCE MECHANOSENSITIVE CHANNEL"/>
    <property type="match status" value="1"/>
</dbReference>
<organism evidence="3 4">
    <name type="scientific">Streptacidiphilus fuscans</name>
    <dbReference type="NCBI Taxonomy" id="2789292"/>
    <lineage>
        <taxon>Bacteria</taxon>
        <taxon>Bacillati</taxon>
        <taxon>Actinomycetota</taxon>
        <taxon>Actinomycetes</taxon>
        <taxon>Kitasatosporales</taxon>
        <taxon>Streptomycetaceae</taxon>
        <taxon>Streptacidiphilus</taxon>
    </lineage>
</organism>
<feature type="transmembrane region" description="Helical" evidence="2">
    <location>
        <begin position="38"/>
        <end position="56"/>
    </location>
</feature>
<accession>A0A931FBL7</accession>
<keyword evidence="4" id="KW-1185">Reference proteome</keyword>
<evidence type="ECO:0000313" key="4">
    <source>
        <dbReference type="Proteomes" id="UP000657385"/>
    </source>
</evidence>
<dbReference type="Pfam" id="PF05552">
    <property type="entry name" value="MS_channel_1st_1"/>
    <property type="match status" value="2"/>
</dbReference>
<evidence type="ECO:0000313" key="3">
    <source>
        <dbReference type="EMBL" id="MBF9068792.1"/>
    </source>
</evidence>
<feature type="compositionally biased region" description="Basic and acidic residues" evidence="1">
    <location>
        <begin position="260"/>
        <end position="278"/>
    </location>
</feature>
<feature type="transmembrane region" description="Helical" evidence="2">
    <location>
        <begin position="132"/>
        <end position="152"/>
    </location>
</feature>
<dbReference type="InterPro" id="IPR008910">
    <property type="entry name" value="MSC_TM_helix"/>
</dbReference>
<dbReference type="InterPro" id="IPR045275">
    <property type="entry name" value="MscS_archaea/bacteria_type"/>
</dbReference>
<gene>
    <name evidence="3" type="ORF">I2501_12235</name>
</gene>
<dbReference type="GO" id="GO:0008381">
    <property type="term" value="F:mechanosensitive monoatomic ion channel activity"/>
    <property type="evidence" value="ECO:0007669"/>
    <property type="project" value="InterPro"/>
</dbReference>
<comment type="caution">
    <text evidence="3">The sequence shown here is derived from an EMBL/GenBank/DDBJ whole genome shotgun (WGS) entry which is preliminary data.</text>
</comment>
<evidence type="ECO:0000256" key="1">
    <source>
        <dbReference type="SAM" id="MobiDB-lite"/>
    </source>
</evidence>
<feature type="region of interest" description="Disordered" evidence="1">
    <location>
        <begin position="232"/>
        <end position="287"/>
    </location>
</feature>
<dbReference type="Gene3D" id="1.10.287.1260">
    <property type="match status" value="1"/>
</dbReference>
<sequence length="287" mass="30410">MSNPLTSQAQQVHLALNVDISGGISNAWSKFAAFVPKFIAFLAILVVGWIVARFIAKILDRLLRRVGSERVAERAGIGRALQGSSYDMTGIIAKIVYYAIMLMALQLAFGVFGPNPISVMINAIVSWLPKGIVAVVIVVIAMAIANAVRDIVGNALANASYGKVVATVCWAAIVVLGVFAALGQTGIATSVTGPVLWAILASIAGVIVVGIGGGLIQPMRARWDRWLDTAERESTKLRPGASGTAYQLGREDAMTNQPVRDIEQTGERRDRGEGRSEGQGDNPPTTS</sequence>
<dbReference type="EMBL" id="JADPRT010000004">
    <property type="protein sequence ID" value="MBF9068792.1"/>
    <property type="molecule type" value="Genomic_DNA"/>
</dbReference>
<dbReference type="Proteomes" id="UP000657385">
    <property type="component" value="Unassembled WGS sequence"/>
</dbReference>
<dbReference type="AlphaFoldDB" id="A0A931FBL7"/>
<feature type="transmembrane region" description="Helical" evidence="2">
    <location>
        <begin position="195"/>
        <end position="216"/>
    </location>
</feature>
<feature type="transmembrane region" description="Helical" evidence="2">
    <location>
        <begin position="164"/>
        <end position="183"/>
    </location>
</feature>